<proteinExistence type="inferred from homology"/>
<comment type="catalytic activity">
    <reaction evidence="4">
        <text>L-asparagine + H2O = L-aspartate + NH4(+)</text>
        <dbReference type="Rhea" id="RHEA:21016"/>
        <dbReference type="ChEBI" id="CHEBI:15377"/>
        <dbReference type="ChEBI" id="CHEBI:28938"/>
        <dbReference type="ChEBI" id="CHEBI:29991"/>
        <dbReference type="ChEBI" id="CHEBI:58048"/>
        <dbReference type="EC" id="3.5.1.1"/>
    </reaction>
</comment>
<dbReference type="CDD" id="cd08964">
    <property type="entry name" value="L-asparaginase_II"/>
    <property type="match status" value="1"/>
</dbReference>
<dbReference type="Pfam" id="PF00710">
    <property type="entry name" value="Asparaginase"/>
    <property type="match status" value="1"/>
</dbReference>
<feature type="compositionally biased region" description="Basic and acidic residues" evidence="6">
    <location>
        <begin position="1"/>
        <end position="10"/>
    </location>
</feature>
<dbReference type="GO" id="GO:0004067">
    <property type="term" value="F:asparaginase activity"/>
    <property type="evidence" value="ECO:0007669"/>
    <property type="project" value="UniProtKB-UniRule"/>
</dbReference>
<dbReference type="Gene3D" id="3.40.50.40">
    <property type="match status" value="1"/>
</dbReference>
<evidence type="ECO:0000256" key="2">
    <source>
        <dbReference type="ARBA" id="ARBA00012920"/>
    </source>
</evidence>
<comment type="similarity">
    <text evidence="1">Belongs to the asparaginase 1 family.</text>
</comment>
<dbReference type="InterPro" id="IPR036152">
    <property type="entry name" value="Asp/glu_Ase-like_sf"/>
</dbReference>
<keyword evidence="10" id="KW-1185">Reference proteome</keyword>
<gene>
    <name evidence="9" type="ORF">CPLU01_06041</name>
</gene>
<dbReference type="GO" id="GO:0006530">
    <property type="term" value="P:L-asparagine catabolic process"/>
    <property type="evidence" value="ECO:0007669"/>
    <property type="project" value="UniProtKB-ARBA"/>
</dbReference>
<evidence type="ECO:0000259" key="8">
    <source>
        <dbReference type="Pfam" id="PF17763"/>
    </source>
</evidence>
<keyword evidence="3" id="KW-0378">Hydrolase</keyword>
<sequence>MQLRTQERHSITAMPPLATPYEPQEAHFPSPYPSTPPTTPPQDSKTAPPPASNKLGRIAFIGTGGTMGSWSGDEFDLEDYNANEHWVDGSRVVRETGVDRLYDVRAVPWAPPLDSTALSPGHWHDLASLCVKLARDRAAPDGIVIGHGTASLEETAWALSLVLPPTIPVVVTGSMRPLNGVSSDAAANLLAACHAAAYFARNPSDNPGVVVVADHELHSPRTVTKTHTLALGAFRSPSVGPFGRVDGGGRVRIHARPWRPVDAGLRFEPDLLLRLKRVDVVYSYIDADGAAVDAFVAAGAAGIVSAGFGPGLGSPAEIAAFEKAIGGDPDDPAVCVVQSSRLGDGRVVDSLKHRRIGIVAGADLNPQKARILLALCLTAGVGIESVRRAFDSL</sequence>
<dbReference type="InterPro" id="IPR027473">
    <property type="entry name" value="L-asparaginase_C"/>
</dbReference>
<dbReference type="SUPFAM" id="SSF53774">
    <property type="entry name" value="Glutaminase/Asparaginase"/>
    <property type="match status" value="1"/>
</dbReference>
<evidence type="ECO:0000256" key="3">
    <source>
        <dbReference type="ARBA" id="ARBA00022801"/>
    </source>
</evidence>
<evidence type="ECO:0000256" key="5">
    <source>
        <dbReference type="PIRSR" id="PIRSR604550-50"/>
    </source>
</evidence>
<dbReference type="InterPro" id="IPR027474">
    <property type="entry name" value="L-asparaginase_N"/>
</dbReference>
<dbReference type="PIRSF" id="PIRSF500176">
    <property type="entry name" value="L_ASNase"/>
    <property type="match status" value="1"/>
</dbReference>
<name>A0A8H6KJU0_9PEZI</name>
<reference evidence="9" key="1">
    <citation type="journal article" date="2020" name="Phytopathology">
        <title>Genome Sequence Resources of Colletotrichum truncatum, C. plurivorum, C. musicola, and C. sojae: Four Species Pathogenic to Soybean (Glycine max).</title>
        <authorList>
            <person name="Rogerio F."/>
            <person name="Boufleur T.R."/>
            <person name="Ciampi-Guillardi M."/>
            <person name="Sukno S.A."/>
            <person name="Thon M.R."/>
            <person name="Massola Junior N.S."/>
            <person name="Baroncelli R."/>
        </authorList>
    </citation>
    <scope>NUCLEOTIDE SEQUENCE</scope>
    <source>
        <strain evidence="9">LFN00145</strain>
    </source>
</reference>
<evidence type="ECO:0000313" key="9">
    <source>
        <dbReference type="EMBL" id="KAF6832645.1"/>
    </source>
</evidence>
<dbReference type="PROSITE" id="PS51732">
    <property type="entry name" value="ASN_GLN_ASE_3"/>
    <property type="match status" value="1"/>
</dbReference>
<dbReference type="InterPro" id="IPR006034">
    <property type="entry name" value="Asparaginase/glutaminase-like"/>
</dbReference>
<dbReference type="Pfam" id="PF17763">
    <property type="entry name" value="Asparaginase_C"/>
    <property type="match status" value="1"/>
</dbReference>
<dbReference type="SMART" id="SM00870">
    <property type="entry name" value="Asparaginase"/>
    <property type="match status" value="1"/>
</dbReference>
<dbReference type="AlphaFoldDB" id="A0A8H6KJU0"/>
<evidence type="ECO:0000313" key="10">
    <source>
        <dbReference type="Proteomes" id="UP000654918"/>
    </source>
</evidence>
<feature type="domain" description="L-asparaginase N-terminal" evidence="7">
    <location>
        <begin position="57"/>
        <end position="257"/>
    </location>
</feature>
<accession>A0A8H6KJU0</accession>
<evidence type="ECO:0000256" key="1">
    <source>
        <dbReference type="ARBA" id="ARBA00010518"/>
    </source>
</evidence>
<dbReference type="Proteomes" id="UP000654918">
    <property type="component" value="Unassembled WGS sequence"/>
</dbReference>
<organism evidence="9 10">
    <name type="scientific">Colletotrichum plurivorum</name>
    <dbReference type="NCBI Taxonomy" id="2175906"/>
    <lineage>
        <taxon>Eukaryota</taxon>
        <taxon>Fungi</taxon>
        <taxon>Dikarya</taxon>
        <taxon>Ascomycota</taxon>
        <taxon>Pezizomycotina</taxon>
        <taxon>Sordariomycetes</taxon>
        <taxon>Hypocreomycetidae</taxon>
        <taxon>Glomerellales</taxon>
        <taxon>Glomerellaceae</taxon>
        <taxon>Colletotrichum</taxon>
        <taxon>Colletotrichum orchidearum species complex</taxon>
    </lineage>
</organism>
<feature type="region of interest" description="Disordered" evidence="6">
    <location>
        <begin position="1"/>
        <end position="56"/>
    </location>
</feature>
<dbReference type="Gene3D" id="3.40.50.1170">
    <property type="entry name" value="L-asparaginase, N-terminal domain"/>
    <property type="match status" value="1"/>
</dbReference>
<dbReference type="SFLD" id="SFLDS00057">
    <property type="entry name" value="Glutaminase/Asparaginase"/>
    <property type="match status" value="1"/>
</dbReference>
<feature type="domain" description="Asparaginase/glutaminase C-terminal" evidence="8">
    <location>
        <begin position="277"/>
        <end position="390"/>
    </location>
</feature>
<dbReference type="EC" id="3.5.1.1" evidence="2"/>
<protein>
    <recommendedName>
        <fullName evidence="2">asparaginase</fullName>
        <ecNumber evidence="2">3.5.1.1</ecNumber>
    </recommendedName>
</protein>
<feature type="active site" description="O-isoaspartyl threonine intermediate" evidence="5">
    <location>
        <position position="66"/>
    </location>
</feature>
<evidence type="ECO:0000256" key="6">
    <source>
        <dbReference type="SAM" id="MobiDB-lite"/>
    </source>
</evidence>
<feature type="compositionally biased region" description="Pro residues" evidence="6">
    <location>
        <begin position="30"/>
        <end position="40"/>
    </location>
</feature>
<dbReference type="PIRSF" id="PIRSF001220">
    <property type="entry name" value="L-ASNase_gatD"/>
    <property type="match status" value="1"/>
</dbReference>
<dbReference type="EMBL" id="WIGO01000067">
    <property type="protein sequence ID" value="KAF6832645.1"/>
    <property type="molecule type" value="Genomic_DNA"/>
</dbReference>
<dbReference type="InterPro" id="IPR037152">
    <property type="entry name" value="L-asparaginase_N_sf"/>
</dbReference>
<dbReference type="InterPro" id="IPR004550">
    <property type="entry name" value="AsnASE_II"/>
</dbReference>
<dbReference type="InterPro" id="IPR040919">
    <property type="entry name" value="Asparaginase_C"/>
</dbReference>
<evidence type="ECO:0000256" key="4">
    <source>
        <dbReference type="ARBA" id="ARBA00049366"/>
    </source>
</evidence>
<comment type="caution">
    <text evidence="9">The sequence shown here is derived from an EMBL/GenBank/DDBJ whole genome shotgun (WGS) entry which is preliminary data.</text>
</comment>
<evidence type="ECO:0000259" key="7">
    <source>
        <dbReference type="Pfam" id="PF00710"/>
    </source>
</evidence>
<dbReference type="PRINTS" id="PR00139">
    <property type="entry name" value="ASNGLNASE"/>
</dbReference>
<dbReference type="PANTHER" id="PTHR11707">
    <property type="entry name" value="L-ASPARAGINASE"/>
    <property type="match status" value="1"/>
</dbReference>
<dbReference type="PANTHER" id="PTHR11707:SF28">
    <property type="entry name" value="60 KDA LYSOPHOSPHOLIPASE"/>
    <property type="match status" value="1"/>
</dbReference>